<accession>A0ABQ3XN91</accession>
<dbReference type="SUPFAM" id="SSF160631">
    <property type="entry name" value="SMI1/KNR4-like"/>
    <property type="match status" value="1"/>
</dbReference>
<sequence>MTDDHQARLIRIAGKLTALRDMPEPPKAFGVASHGFRLADPLPEAAVAEFEERHEVSLPAAFRLFVTQLGSEGAGPGHGLTRLTRSCCRYRRSGHLARPSGYLPGPRYRDDWEQRHEQPPGPDRILMPGTLVVADHGCSLVTRLVVTGPARGRLINLDHDGPVGPYVVEDPDFLSWYERWLDETLAGYDVGWFGERLPLDEAALIAVLADGPSPDRRIRAGESLGMAPVISTAGLAALATAVTSDDAPVVRAALLRPGDDQRESAAREIAGAARARTPVDLEALVILGLLTLDDVLAELATDDLERRRAAAYRLAWDRGGVDGAVPADVAAELIADPDPLLRSHGIALVQWFAITALHPELRRMQGDEADPWVRHWLDWCLHERPTGPERTGLLDPPF</sequence>
<evidence type="ECO:0000313" key="2">
    <source>
        <dbReference type="EMBL" id="GID59865.1"/>
    </source>
</evidence>
<gene>
    <name evidence="2" type="ORF">Aco03nite_082690</name>
</gene>
<dbReference type="InterPro" id="IPR037883">
    <property type="entry name" value="Knr4/Smi1-like_sf"/>
</dbReference>
<proteinExistence type="predicted"/>
<name>A0ABQ3XN91_9ACTN</name>
<feature type="region of interest" description="Disordered" evidence="1">
    <location>
        <begin position="99"/>
        <end position="124"/>
    </location>
</feature>
<comment type="caution">
    <text evidence="2">The sequence shown here is derived from an EMBL/GenBank/DDBJ whole genome shotgun (WGS) entry which is preliminary data.</text>
</comment>
<feature type="compositionally biased region" description="Basic and acidic residues" evidence="1">
    <location>
        <begin position="107"/>
        <end position="118"/>
    </location>
</feature>
<organism evidence="2 3">
    <name type="scientific">Actinoplanes couchii</name>
    <dbReference type="NCBI Taxonomy" id="403638"/>
    <lineage>
        <taxon>Bacteria</taxon>
        <taxon>Bacillati</taxon>
        <taxon>Actinomycetota</taxon>
        <taxon>Actinomycetes</taxon>
        <taxon>Micromonosporales</taxon>
        <taxon>Micromonosporaceae</taxon>
        <taxon>Actinoplanes</taxon>
    </lineage>
</organism>
<protein>
    <recommendedName>
        <fullName evidence="4">Knr4/Smi1-like domain-containing protein</fullName>
    </recommendedName>
</protein>
<dbReference type="EMBL" id="BOMG01000102">
    <property type="protein sequence ID" value="GID59865.1"/>
    <property type="molecule type" value="Genomic_DNA"/>
</dbReference>
<keyword evidence="3" id="KW-1185">Reference proteome</keyword>
<evidence type="ECO:0000313" key="3">
    <source>
        <dbReference type="Proteomes" id="UP000612282"/>
    </source>
</evidence>
<reference evidence="2 3" key="1">
    <citation type="submission" date="2021-01" db="EMBL/GenBank/DDBJ databases">
        <title>Whole genome shotgun sequence of Actinoplanes couchii NBRC 106145.</title>
        <authorList>
            <person name="Komaki H."/>
            <person name="Tamura T."/>
        </authorList>
    </citation>
    <scope>NUCLEOTIDE SEQUENCE [LARGE SCALE GENOMIC DNA]</scope>
    <source>
        <strain evidence="2 3">NBRC 106145</strain>
    </source>
</reference>
<dbReference type="Proteomes" id="UP000612282">
    <property type="component" value="Unassembled WGS sequence"/>
</dbReference>
<evidence type="ECO:0000256" key="1">
    <source>
        <dbReference type="SAM" id="MobiDB-lite"/>
    </source>
</evidence>
<evidence type="ECO:0008006" key="4">
    <source>
        <dbReference type="Google" id="ProtNLM"/>
    </source>
</evidence>
<dbReference type="RefSeq" id="WP_203806346.1">
    <property type="nucleotide sequence ID" value="NZ_BAAAQE010000005.1"/>
</dbReference>